<dbReference type="RefSeq" id="WP_194112623.1">
    <property type="nucleotide sequence ID" value="NZ_JADFFL010000006.1"/>
</dbReference>
<name>A0A929L3J2_9SPHI</name>
<sequence length="267" mass="30396">MKKPNTSSRTKTAGYILLVVAATILFITTSGLLSLLFFRDEFTENVQAEGFCKWAGLITFLLAVALIIIGRDKNEDGSLVNRLLLPHYFKYVGYVYLALVILYATTDRYGYRRSTTVSWHREVMLPSDQTGLTDEQQKIYNDMKAGGRVEHSSSIIITPLTMILPVGLLFLAFARERVEDELISKYRTQSLQLAVLLLFFMILYQKFYVPEIETVILTNPKGVAYFDVPGKAWRADVLINVILIFSILRMEYLLRLKPLFTKNAGAI</sequence>
<evidence type="ECO:0000313" key="3">
    <source>
        <dbReference type="Proteomes" id="UP000622475"/>
    </source>
</evidence>
<accession>A0A929L3J2</accession>
<feature type="transmembrane region" description="Helical" evidence="1">
    <location>
        <begin position="153"/>
        <end position="174"/>
    </location>
</feature>
<dbReference type="EMBL" id="JADFFL010000006">
    <property type="protein sequence ID" value="MBE9663390.1"/>
    <property type="molecule type" value="Genomic_DNA"/>
</dbReference>
<proteinExistence type="predicted"/>
<feature type="transmembrane region" description="Helical" evidence="1">
    <location>
        <begin position="50"/>
        <end position="70"/>
    </location>
</feature>
<comment type="caution">
    <text evidence="2">The sequence shown here is derived from an EMBL/GenBank/DDBJ whole genome shotgun (WGS) entry which is preliminary data.</text>
</comment>
<feature type="transmembrane region" description="Helical" evidence="1">
    <location>
        <begin position="12"/>
        <end position="38"/>
    </location>
</feature>
<dbReference type="AlphaFoldDB" id="A0A929L3J2"/>
<keyword evidence="1" id="KW-0812">Transmembrane</keyword>
<keyword evidence="1" id="KW-1133">Transmembrane helix</keyword>
<keyword evidence="3" id="KW-1185">Reference proteome</keyword>
<gene>
    <name evidence="2" type="ORF">IRJ16_15995</name>
</gene>
<organism evidence="2 3">
    <name type="scientific">Mucilaginibacter myungsuensis</name>
    <dbReference type="NCBI Taxonomy" id="649104"/>
    <lineage>
        <taxon>Bacteria</taxon>
        <taxon>Pseudomonadati</taxon>
        <taxon>Bacteroidota</taxon>
        <taxon>Sphingobacteriia</taxon>
        <taxon>Sphingobacteriales</taxon>
        <taxon>Sphingobacteriaceae</taxon>
        <taxon>Mucilaginibacter</taxon>
    </lineage>
</organism>
<reference evidence="2" key="1">
    <citation type="submission" date="2020-10" db="EMBL/GenBank/DDBJ databases">
        <title>Mucilaginibacter mali sp. nov., isolated from rhizosphere soil of apple orchard.</title>
        <authorList>
            <person name="Lee J.-S."/>
            <person name="Kim H.S."/>
            <person name="Kim J.-S."/>
        </authorList>
    </citation>
    <scope>NUCLEOTIDE SEQUENCE</scope>
    <source>
        <strain evidence="2">KCTC 22746</strain>
    </source>
</reference>
<evidence type="ECO:0000313" key="2">
    <source>
        <dbReference type="EMBL" id="MBE9663390.1"/>
    </source>
</evidence>
<evidence type="ECO:0000256" key="1">
    <source>
        <dbReference type="SAM" id="Phobius"/>
    </source>
</evidence>
<feature type="transmembrane region" description="Helical" evidence="1">
    <location>
        <begin position="91"/>
        <end position="111"/>
    </location>
</feature>
<feature type="transmembrane region" description="Helical" evidence="1">
    <location>
        <begin position="237"/>
        <end position="254"/>
    </location>
</feature>
<dbReference type="Proteomes" id="UP000622475">
    <property type="component" value="Unassembled WGS sequence"/>
</dbReference>
<keyword evidence="1" id="KW-0472">Membrane</keyword>
<protein>
    <submittedName>
        <fullName evidence="2">Uncharacterized protein</fullName>
    </submittedName>
</protein>